<feature type="non-terminal residue" evidence="1">
    <location>
        <position position="1"/>
    </location>
</feature>
<comment type="caution">
    <text evidence="1">The sequence shown here is derived from an EMBL/GenBank/DDBJ whole genome shotgun (WGS) entry which is preliminary data.</text>
</comment>
<dbReference type="AlphaFoldDB" id="A0A812JXS8"/>
<organism evidence="1 2">
    <name type="scientific">Symbiodinium natans</name>
    <dbReference type="NCBI Taxonomy" id="878477"/>
    <lineage>
        <taxon>Eukaryota</taxon>
        <taxon>Sar</taxon>
        <taxon>Alveolata</taxon>
        <taxon>Dinophyceae</taxon>
        <taxon>Suessiales</taxon>
        <taxon>Symbiodiniaceae</taxon>
        <taxon>Symbiodinium</taxon>
    </lineage>
</organism>
<name>A0A812JXS8_9DINO</name>
<evidence type="ECO:0000313" key="2">
    <source>
        <dbReference type="Proteomes" id="UP000604046"/>
    </source>
</evidence>
<reference evidence="1" key="1">
    <citation type="submission" date="2021-02" db="EMBL/GenBank/DDBJ databases">
        <authorList>
            <person name="Dougan E. K."/>
            <person name="Rhodes N."/>
            <person name="Thang M."/>
            <person name="Chan C."/>
        </authorList>
    </citation>
    <scope>NUCLEOTIDE SEQUENCE</scope>
</reference>
<feature type="non-terminal residue" evidence="1">
    <location>
        <position position="768"/>
    </location>
</feature>
<dbReference type="OrthoDB" id="439441at2759"/>
<protein>
    <submittedName>
        <fullName evidence="1">Uncharacterized protein</fullName>
    </submittedName>
</protein>
<accession>A0A812JXS8</accession>
<gene>
    <name evidence="1" type="ORF">SNAT2548_LOCUS7294</name>
</gene>
<sequence>AVQVHDQNASVACSSVHSDYQHDLQVTCRYGLLGFDASACMGVPCSTSASAVASVGWLNATLSPDSEAAHASTWTVLCYSINTEFSGDINLRCKGGTVLVDESCQQEEVGCRPTGQYASSTAAVGNYSVVLGPSSAVVSGGTWEVDCESNTEGNYLGKITVTCGALGSYTSVDNQCVERHCPAGTSLTVSKAGYTGSVVTSADIAHAGTGTASCSNVDEGLKGNLALTCDWGVLSVDTSACDVVCLPSRPGQAFIAGNPFDVAPTQDILDGHNFSIACLDLLAGYNGHVIGTCSGGSVVADSSNCVGMPCEAGEGFAVTLYDKTSSVNLTSDLASGSTATFACASVNSDYGGDISLHCLADVLRKDLSGCVCQAQACSTAPCLATDTFFVQLTDTEASVAIGEQVESLQTISRTCESVAPGHDGSLSVLCSGGVLHPDLSLCTERGCDASTTAAEFSVGGITAHATASQAVAHNERFVWGSCSSVNPSFIGSVNATCYLGQLRVDRSGCEPKPCAAGTSGDFVLGGASTQLAATAFVPHLGVTSFDCSAVNPDFYGTFEATCAFGNITGPTSTCIENPCINGTSVEAVLGGVMSTQFSPGVLHGATWTVPCEPINWDYVGNMQMSCYRGHVRADNSTCILVELGCQPSGLGGNITLGNYTVDLRPAVGVSKGETFLVDCAAQTNRKYVGEVTVTCGRLGSYASVENGCEPRSCVGGAALAVQTQYVTGSVMSSDMAHLQSDHVMCDNVSEVLRGDIHITCDYGDFQLS</sequence>
<dbReference type="Proteomes" id="UP000604046">
    <property type="component" value="Unassembled WGS sequence"/>
</dbReference>
<dbReference type="EMBL" id="CAJNDS010000506">
    <property type="protein sequence ID" value="CAE7213222.1"/>
    <property type="molecule type" value="Genomic_DNA"/>
</dbReference>
<proteinExistence type="predicted"/>
<evidence type="ECO:0000313" key="1">
    <source>
        <dbReference type="EMBL" id="CAE7213222.1"/>
    </source>
</evidence>
<keyword evidence="2" id="KW-1185">Reference proteome</keyword>